<evidence type="ECO:0000256" key="1">
    <source>
        <dbReference type="SAM" id="Phobius"/>
    </source>
</evidence>
<proteinExistence type="predicted"/>
<keyword evidence="1" id="KW-1133">Transmembrane helix</keyword>
<keyword evidence="1" id="KW-0812">Transmembrane</keyword>
<dbReference type="VEuPathDB" id="MicrosporidiaDB:EHP00_785"/>
<feature type="transmembrane region" description="Helical" evidence="1">
    <location>
        <begin position="80"/>
        <end position="99"/>
    </location>
</feature>
<dbReference type="Proteomes" id="UP000192758">
    <property type="component" value="Unassembled WGS sequence"/>
</dbReference>
<keyword evidence="2" id="KW-0732">Signal</keyword>
<sequence length="114" mass="13696">MIILFFKFVFPFFFRNLFMQWFQDNDDKEIEQNSKTNTIQTNENDVKCECSLLSIKNLFASSGENDNSLQKWISEHPSCVYAFTVLFFVLILFFVVIYMKRRSKRSVRFEQSMV</sequence>
<keyword evidence="4" id="KW-1185">Reference proteome</keyword>
<evidence type="ECO:0000313" key="3">
    <source>
        <dbReference type="EMBL" id="OQS55323.1"/>
    </source>
</evidence>
<comment type="caution">
    <text evidence="3">The sequence shown here is derived from an EMBL/GenBank/DDBJ whole genome shotgun (WGS) entry which is preliminary data.</text>
</comment>
<reference evidence="3 4" key="1">
    <citation type="journal article" date="2017" name="Environ. Microbiol.">
        <title>Decay of the glycolytic pathway and adaptation to intranuclear parasitism within Enterocytozoonidae microsporidia.</title>
        <authorList>
            <person name="Wiredu Boakye D."/>
            <person name="Jaroenlak P."/>
            <person name="Prachumwat A."/>
            <person name="Williams T.A."/>
            <person name="Bateman K.S."/>
            <person name="Itsathitphaisarn O."/>
            <person name="Sritunyalucksana K."/>
            <person name="Paszkiewicz K.H."/>
            <person name="Moore K.A."/>
            <person name="Stentiford G.D."/>
            <person name="Williams B.A."/>
        </authorList>
    </citation>
    <scope>NUCLEOTIDE SEQUENCE [LARGE SCALE GENOMIC DNA]</scope>
    <source>
        <strain evidence="3 4">TH1</strain>
    </source>
</reference>
<dbReference type="AlphaFoldDB" id="A0A1W0E7X0"/>
<keyword evidence="1" id="KW-0472">Membrane</keyword>
<feature type="chain" id="PRO_5013048654" evidence="2">
    <location>
        <begin position="20"/>
        <end position="114"/>
    </location>
</feature>
<feature type="signal peptide" evidence="2">
    <location>
        <begin position="1"/>
        <end position="19"/>
    </location>
</feature>
<dbReference type="EMBL" id="MNPJ01000011">
    <property type="protein sequence ID" value="OQS55323.1"/>
    <property type="molecule type" value="Genomic_DNA"/>
</dbReference>
<evidence type="ECO:0000256" key="2">
    <source>
        <dbReference type="SAM" id="SignalP"/>
    </source>
</evidence>
<organism evidence="3 4">
    <name type="scientific">Ecytonucleospora hepatopenaei</name>
    <dbReference type="NCBI Taxonomy" id="646526"/>
    <lineage>
        <taxon>Eukaryota</taxon>
        <taxon>Fungi</taxon>
        <taxon>Fungi incertae sedis</taxon>
        <taxon>Microsporidia</taxon>
        <taxon>Enterocytozoonidae</taxon>
        <taxon>Ecytonucleospora</taxon>
    </lineage>
</organism>
<name>A0A1W0E7X0_9MICR</name>
<accession>A0A1W0E7X0</accession>
<gene>
    <name evidence="3" type="ORF">EHP00_785</name>
</gene>
<protein>
    <submittedName>
        <fullName evidence="3">Uncharacterized protein</fullName>
    </submittedName>
</protein>
<evidence type="ECO:0000313" key="4">
    <source>
        <dbReference type="Proteomes" id="UP000192758"/>
    </source>
</evidence>